<reference evidence="1" key="1">
    <citation type="submission" date="2018-05" db="EMBL/GenBank/DDBJ databases">
        <authorList>
            <person name="Lanie J.A."/>
            <person name="Ng W.-L."/>
            <person name="Kazmierczak K.M."/>
            <person name="Andrzejewski T.M."/>
            <person name="Davidsen T.M."/>
            <person name="Wayne K.J."/>
            <person name="Tettelin H."/>
            <person name="Glass J.I."/>
            <person name="Rusch D."/>
            <person name="Podicherti R."/>
            <person name="Tsui H.-C.T."/>
            <person name="Winkler M.E."/>
        </authorList>
    </citation>
    <scope>NUCLEOTIDE SEQUENCE</scope>
</reference>
<dbReference type="EMBL" id="UINC01043764">
    <property type="protein sequence ID" value="SVB48249.1"/>
    <property type="molecule type" value="Genomic_DNA"/>
</dbReference>
<protein>
    <recommendedName>
        <fullName evidence="2">VCBS repeat-containing protein</fullName>
    </recommendedName>
</protein>
<dbReference type="AlphaFoldDB" id="A0A382ECX1"/>
<dbReference type="SUPFAM" id="SSF69318">
    <property type="entry name" value="Integrin alpha N-terminal domain"/>
    <property type="match status" value="1"/>
</dbReference>
<name>A0A382ECX1_9ZZZZ</name>
<gene>
    <name evidence="1" type="ORF">METZ01_LOCUS201103</name>
</gene>
<feature type="non-terminal residue" evidence="1">
    <location>
        <position position="173"/>
    </location>
</feature>
<evidence type="ECO:0000313" key="1">
    <source>
        <dbReference type="EMBL" id="SVB48249.1"/>
    </source>
</evidence>
<evidence type="ECO:0008006" key="2">
    <source>
        <dbReference type="Google" id="ProtNLM"/>
    </source>
</evidence>
<proteinExistence type="predicted"/>
<organism evidence="1">
    <name type="scientific">marine metagenome</name>
    <dbReference type="NCBI Taxonomy" id="408172"/>
    <lineage>
        <taxon>unclassified sequences</taxon>
        <taxon>metagenomes</taxon>
        <taxon>ecological metagenomes</taxon>
    </lineage>
</organism>
<sequence>MSPFKLISLGLVVSSCLLSAADLERIKYNNPGLVVDLGVGLWAWPMPVDWDSDGDLDLLVDCPCKPYNGIWFFENPGGSKTPVFKAGKRVHASRRNIQVSWVKGKPRYLVRGAEVSSDLTKTTKIYPTGRVEKHRKIRANQWKYVDYDGDGKLDLIAAVGVWDDYGWDNAYNA</sequence>
<accession>A0A382ECX1</accession>
<dbReference type="InterPro" id="IPR028994">
    <property type="entry name" value="Integrin_alpha_N"/>
</dbReference>
<dbReference type="PROSITE" id="PS51257">
    <property type="entry name" value="PROKAR_LIPOPROTEIN"/>
    <property type="match status" value="1"/>
</dbReference>